<keyword evidence="5" id="KW-0812">Transmembrane</keyword>
<evidence type="ECO:0000256" key="5">
    <source>
        <dbReference type="SAM" id="Phobius"/>
    </source>
</evidence>
<protein>
    <recommendedName>
        <fullName evidence="4">Flotillin</fullName>
    </recommendedName>
</protein>
<dbReference type="SMART" id="SM00244">
    <property type="entry name" value="PHB"/>
    <property type="match status" value="1"/>
</dbReference>
<comment type="subcellular location">
    <subcellularLocation>
        <location evidence="4">Membrane</location>
    </subcellularLocation>
    <subcellularLocation>
        <location evidence="4">Endosome</location>
    </subcellularLocation>
</comment>
<dbReference type="Pfam" id="PF01145">
    <property type="entry name" value="Band_7"/>
    <property type="match status" value="1"/>
</dbReference>
<dbReference type="Gene3D" id="3.30.479.30">
    <property type="entry name" value="Band 7 domain"/>
    <property type="match status" value="1"/>
</dbReference>
<evidence type="ECO:0000313" key="8">
    <source>
        <dbReference type="Proteomes" id="UP001476798"/>
    </source>
</evidence>
<keyword evidence="8" id="KW-1185">Reference proteome</keyword>
<evidence type="ECO:0000259" key="6">
    <source>
        <dbReference type="SMART" id="SM00244"/>
    </source>
</evidence>
<sequence>MPALCFTNSSVPSIICLPRITLNTLTLNVKSDKVYTRHGVPISVTGIAQVKIQGQNKEMLATACQMFMGKSEAEVAQIALETLEGHQRAIIAHLTVEVGPPTPSNEIYQDRKKFSEQVFKVASSDLVNMGIGVVSYTLKDVHDDQDYLHSLGKARTAQVQKDARIGEAQYKRDAEAHAMQEKVSAQYKNEIEMAKAQRDYELKKAAYDIEVNSKKAESEMAYQLQVAKTKQRIEEEKMQVQVVERTQQITLQDQEIIRKEKELEAKVKKPAEAEKYRIEKLAEAQRLQLIMEAEAEAQSIKVTTFYYALWGVKISLLLFASAQSRAVVSNGPLCCFCFMQMKGDAEAFALEAKGRAEAEQMAKKADAFKQYKDGAMVDMLLEKLPLMAEEISKPMSKAQKITMVSSGGSEVGAAKLAGEVLDIMTRLPEAVEKLTGVEISQIILWSSRALKSTFFLPFFRQTMFMASSCVFLCMPYLSALVSEELPCVVYDLFICEVGVRLLLTNAQHLPQSDPECPHIAGCRELTLRTHTNTHLNHCLIITISISVTTIISIIIIKGESAGEE</sequence>
<dbReference type="InterPro" id="IPR001107">
    <property type="entry name" value="Band_7"/>
</dbReference>
<reference evidence="7 8" key="1">
    <citation type="submission" date="2021-06" db="EMBL/GenBank/DDBJ databases">
        <authorList>
            <person name="Palmer J.M."/>
        </authorList>
    </citation>
    <scope>NUCLEOTIDE SEQUENCE [LARGE SCALE GENOMIC DNA]</scope>
    <source>
        <strain evidence="7 8">GA_2019</strain>
        <tissue evidence="7">Muscle</tissue>
    </source>
</reference>
<organism evidence="7 8">
    <name type="scientific">Goodea atripinnis</name>
    <dbReference type="NCBI Taxonomy" id="208336"/>
    <lineage>
        <taxon>Eukaryota</taxon>
        <taxon>Metazoa</taxon>
        <taxon>Chordata</taxon>
        <taxon>Craniata</taxon>
        <taxon>Vertebrata</taxon>
        <taxon>Euteleostomi</taxon>
        <taxon>Actinopterygii</taxon>
        <taxon>Neopterygii</taxon>
        <taxon>Teleostei</taxon>
        <taxon>Neoteleostei</taxon>
        <taxon>Acanthomorphata</taxon>
        <taxon>Ovalentaria</taxon>
        <taxon>Atherinomorphae</taxon>
        <taxon>Cyprinodontiformes</taxon>
        <taxon>Goodeidae</taxon>
        <taxon>Goodea</taxon>
    </lineage>
</organism>
<evidence type="ECO:0000256" key="1">
    <source>
        <dbReference type="ARBA" id="ARBA00007161"/>
    </source>
</evidence>
<comment type="subunit">
    <text evidence="4">Heterooligomeric complex.</text>
</comment>
<comment type="similarity">
    <text evidence="1 4">Belongs to the band 7/mec-2 family. Flotillin subfamily.</text>
</comment>
<dbReference type="EMBL" id="JAHRIO010000492">
    <property type="protein sequence ID" value="MEQ2158125.1"/>
    <property type="molecule type" value="Genomic_DNA"/>
</dbReference>
<keyword evidence="3 4" id="KW-0472">Membrane</keyword>
<comment type="caution">
    <text evidence="7">The sequence shown here is derived from an EMBL/GenBank/DDBJ whole genome shotgun (WGS) entry which is preliminary data.</text>
</comment>
<dbReference type="InterPro" id="IPR027705">
    <property type="entry name" value="Flotillin_fam"/>
</dbReference>
<feature type="transmembrane region" description="Helical" evidence="5">
    <location>
        <begin position="534"/>
        <end position="556"/>
    </location>
</feature>
<evidence type="ECO:0000256" key="2">
    <source>
        <dbReference type="ARBA" id="ARBA00022753"/>
    </source>
</evidence>
<dbReference type="SUPFAM" id="SSF117892">
    <property type="entry name" value="Band 7/SPFH domain"/>
    <property type="match status" value="1"/>
</dbReference>
<proteinExistence type="inferred from homology"/>
<dbReference type="PANTHER" id="PTHR13806:SF32">
    <property type="entry name" value="FLOTILLIN"/>
    <property type="match status" value="1"/>
</dbReference>
<keyword evidence="2" id="KW-0967">Endosome</keyword>
<dbReference type="PANTHER" id="PTHR13806">
    <property type="entry name" value="FLOTILLIN-RELATED"/>
    <property type="match status" value="1"/>
</dbReference>
<dbReference type="InterPro" id="IPR036013">
    <property type="entry name" value="Band_7/SPFH_dom_sf"/>
</dbReference>
<keyword evidence="5" id="KW-1133">Transmembrane helix</keyword>
<evidence type="ECO:0000256" key="4">
    <source>
        <dbReference type="RuleBase" id="RU366054"/>
    </source>
</evidence>
<gene>
    <name evidence="7" type="primary">FLOT1_2</name>
    <name evidence="7" type="ORF">GOODEAATRI_009011</name>
</gene>
<dbReference type="CDD" id="cd03399">
    <property type="entry name" value="SPFH_flotillin"/>
    <property type="match status" value="1"/>
</dbReference>
<evidence type="ECO:0000256" key="3">
    <source>
        <dbReference type="ARBA" id="ARBA00023136"/>
    </source>
</evidence>
<accession>A0ABV0MGC8</accession>
<dbReference type="Proteomes" id="UP001476798">
    <property type="component" value="Unassembled WGS sequence"/>
</dbReference>
<name>A0ABV0MGC8_9TELE</name>
<dbReference type="InterPro" id="IPR031905">
    <property type="entry name" value="Flotillin_C"/>
</dbReference>
<dbReference type="Pfam" id="PF15975">
    <property type="entry name" value="Flot"/>
    <property type="match status" value="1"/>
</dbReference>
<evidence type="ECO:0000313" key="7">
    <source>
        <dbReference type="EMBL" id="MEQ2158125.1"/>
    </source>
</evidence>
<feature type="domain" description="Band 7" evidence="6">
    <location>
        <begin position="63"/>
        <end position="250"/>
    </location>
</feature>